<dbReference type="OrthoDB" id="9792137at2"/>
<comment type="caution">
    <text evidence="3">The sequence shown here is derived from an EMBL/GenBank/DDBJ whole genome shotgun (WGS) entry which is preliminary data.</text>
</comment>
<sequence>MDATPQALLDSYDSGRAWPAVRTAPADLDAAYALALAVRALRVGRGEQPRGFKIGFTNSLIWPRYGVFAPIWGTVWDTTLSGGDTAALSLDGLCQPRLEPEVVFGFGTTPTADATLQELFECIEWVAPGFEVVQSHCPDWKFSAAETVADGGLHARLRVGRRQPVSVLGKDAPSANEALARCGVRLLRDRAEVEAGRGSNVLGGPLAALHAFARELARCPGAPRLQAGDLVTTGTWTDAWPLAGGQCWRAEFDAPLGPLELRLA</sequence>
<dbReference type="InterPro" id="IPR036663">
    <property type="entry name" value="Fumarylacetoacetase_C_sf"/>
</dbReference>
<dbReference type="Proteomes" id="UP000297564">
    <property type="component" value="Unassembled WGS sequence"/>
</dbReference>
<dbReference type="RefSeq" id="WP_135284474.1">
    <property type="nucleotide sequence ID" value="NZ_SMLL01000003.1"/>
</dbReference>
<dbReference type="SUPFAM" id="SSF56529">
    <property type="entry name" value="FAH"/>
    <property type="match status" value="1"/>
</dbReference>
<proteinExistence type="predicted"/>
<evidence type="ECO:0000259" key="2">
    <source>
        <dbReference type="Pfam" id="PF01557"/>
    </source>
</evidence>
<organism evidence="3 4">
    <name type="scientific">Ramlibacter rhizophilus</name>
    <dbReference type="NCBI Taxonomy" id="1781167"/>
    <lineage>
        <taxon>Bacteria</taxon>
        <taxon>Pseudomonadati</taxon>
        <taxon>Pseudomonadota</taxon>
        <taxon>Betaproteobacteria</taxon>
        <taxon>Burkholderiales</taxon>
        <taxon>Comamonadaceae</taxon>
        <taxon>Ramlibacter</taxon>
    </lineage>
</organism>
<dbReference type="InterPro" id="IPR011234">
    <property type="entry name" value="Fumarylacetoacetase-like_C"/>
</dbReference>
<dbReference type="EMBL" id="SMLL01000003">
    <property type="protein sequence ID" value="TFZ01176.1"/>
    <property type="molecule type" value="Genomic_DNA"/>
</dbReference>
<dbReference type="Gene3D" id="3.90.850.10">
    <property type="entry name" value="Fumarylacetoacetase-like, C-terminal domain"/>
    <property type="match status" value="1"/>
</dbReference>
<dbReference type="GO" id="GO:0008684">
    <property type="term" value="F:2-oxopent-4-enoate hydratase activity"/>
    <property type="evidence" value="ECO:0007669"/>
    <property type="project" value="TreeGrafter"/>
</dbReference>
<dbReference type="InterPro" id="IPR050772">
    <property type="entry name" value="Hydratase-Decarb/MhpD_sf"/>
</dbReference>
<reference evidence="3 4" key="1">
    <citation type="submission" date="2019-03" db="EMBL/GenBank/DDBJ databases">
        <title>Ramlibacter rhizophilus CCTCC AB2015357, whole genome shotgun sequence.</title>
        <authorList>
            <person name="Zhang X."/>
            <person name="Feng G."/>
            <person name="Zhu H."/>
        </authorList>
    </citation>
    <scope>NUCLEOTIDE SEQUENCE [LARGE SCALE GENOMIC DNA]</scope>
    <source>
        <strain evidence="3 4">CCTCC AB2015357</strain>
    </source>
</reference>
<accession>A0A4Z0BPD9</accession>
<evidence type="ECO:0000256" key="1">
    <source>
        <dbReference type="ARBA" id="ARBA00023239"/>
    </source>
</evidence>
<evidence type="ECO:0000313" key="3">
    <source>
        <dbReference type="EMBL" id="TFZ01176.1"/>
    </source>
</evidence>
<dbReference type="Pfam" id="PF01557">
    <property type="entry name" value="FAA_hydrolase"/>
    <property type="match status" value="1"/>
</dbReference>
<name>A0A4Z0BPD9_9BURK</name>
<dbReference type="GO" id="GO:0005737">
    <property type="term" value="C:cytoplasm"/>
    <property type="evidence" value="ECO:0007669"/>
    <property type="project" value="TreeGrafter"/>
</dbReference>
<protein>
    <submittedName>
        <fullName evidence="3">Hydratase</fullName>
    </submittedName>
</protein>
<evidence type="ECO:0000313" key="4">
    <source>
        <dbReference type="Proteomes" id="UP000297564"/>
    </source>
</evidence>
<keyword evidence="4" id="KW-1185">Reference proteome</keyword>
<dbReference type="PANTHER" id="PTHR30143:SF0">
    <property type="entry name" value="2-KETO-4-PENTENOATE HYDRATASE"/>
    <property type="match status" value="1"/>
</dbReference>
<keyword evidence="1" id="KW-0456">Lyase</keyword>
<gene>
    <name evidence="3" type="ORF">EZ242_07245</name>
</gene>
<dbReference type="AlphaFoldDB" id="A0A4Z0BPD9"/>
<dbReference type="PANTHER" id="PTHR30143">
    <property type="entry name" value="ACID HYDRATASE"/>
    <property type="match status" value="1"/>
</dbReference>
<feature type="domain" description="Fumarylacetoacetase-like C-terminal" evidence="2">
    <location>
        <begin position="94"/>
        <end position="251"/>
    </location>
</feature>